<keyword evidence="1" id="KW-1185">Reference proteome</keyword>
<name>A0A914XAE8_9BILA</name>
<evidence type="ECO:0000313" key="1">
    <source>
        <dbReference type="Proteomes" id="UP000887566"/>
    </source>
</evidence>
<organism evidence="1 2">
    <name type="scientific">Plectus sambesii</name>
    <dbReference type="NCBI Taxonomy" id="2011161"/>
    <lineage>
        <taxon>Eukaryota</taxon>
        <taxon>Metazoa</taxon>
        <taxon>Ecdysozoa</taxon>
        <taxon>Nematoda</taxon>
        <taxon>Chromadorea</taxon>
        <taxon>Plectida</taxon>
        <taxon>Plectina</taxon>
        <taxon>Plectoidea</taxon>
        <taxon>Plectidae</taxon>
        <taxon>Plectus</taxon>
    </lineage>
</organism>
<dbReference type="Proteomes" id="UP000887566">
    <property type="component" value="Unplaced"/>
</dbReference>
<dbReference type="AlphaFoldDB" id="A0A914XAE8"/>
<dbReference type="WBParaSite" id="PSAMB.scaffold724size42710.g8211.t1">
    <property type="protein sequence ID" value="PSAMB.scaffold724size42710.g8211.t1"/>
    <property type="gene ID" value="PSAMB.scaffold724size42710.g8211"/>
</dbReference>
<evidence type="ECO:0000313" key="2">
    <source>
        <dbReference type="WBParaSite" id="PSAMB.scaffold724size42710.g8211.t1"/>
    </source>
</evidence>
<protein>
    <submittedName>
        <fullName evidence="2">Uncharacterized protein</fullName>
    </submittedName>
</protein>
<accession>A0A914XAE8</accession>
<proteinExistence type="predicted"/>
<reference evidence="2" key="1">
    <citation type="submission" date="2022-11" db="UniProtKB">
        <authorList>
            <consortium name="WormBaseParasite"/>
        </authorList>
    </citation>
    <scope>IDENTIFICATION</scope>
</reference>
<sequence>MKDVADGPDVGWGVDNSLKMFYYQGGYLSIYEGRNEKLKRYYVTPLAEINIESAKCFEPGIEKRYKVRFDIEIWRSEVADEAVKALASPPLNLEVHKENVHPLPVSKIRLSTHDLPQEYEPDTVWKSNLNRRLQYPFSIYAANKDDCERMVSEIKEDPVGFASLIQIEIAMSAEERASREISITGENIGRSKMFAQLQNMDTPTGERFVTSRDLNQLSQEIVSSVVASDITTGAYVEKPDELSFARLLERQLSSGTINTRQLSVDQWKSVFWQEEFVRPDHYTNYLNHALTYDKGANKFSFDNETEFEARKHVASDLKKDSSNSNSWSAQAKASFLGFEGSGGEFLLNSLYEAFQFCGQLY</sequence>